<evidence type="ECO:0000256" key="5">
    <source>
        <dbReference type="ARBA" id="ARBA00022692"/>
    </source>
</evidence>
<proteinExistence type="inferred from homology"/>
<dbReference type="PATRIC" id="fig|1094466.5.peg.1425"/>
<accession>H8XQV9</accession>
<dbReference type="Pfam" id="PF02321">
    <property type="entry name" value="OEP"/>
    <property type="match status" value="2"/>
</dbReference>
<name>H8XQV9_FLAIG</name>
<evidence type="ECO:0000256" key="2">
    <source>
        <dbReference type="ARBA" id="ARBA00007613"/>
    </source>
</evidence>
<evidence type="ECO:0000256" key="9">
    <source>
        <dbReference type="SAM" id="SignalP"/>
    </source>
</evidence>
<dbReference type="InterPro" id="IPR003423">
    <property type="entry name" value="OMP_efflux"/>
</dbReference>
<dbReference type="PANTHER" id="PTHR30026:SF20">
    <property type="entry name" value="OUTER MEMBRANE PROTEIN TOLC"/>
    <property type="match status" value="1"/>
</dbReference>
<dbReference type="RefSeq" id="WP_014388532.1">
    <property type="nucleotide sequence ID" value="NC_017025.1"/>
</dbReference>
<evidence type="ECO:0000256" key="6">
    <source>
        <dbReference type="ARBA" id="ARBA00023136"/>
    </source>
</evidence>
<keyword evidence="8" id="KW-0175">Coiled coil</keyword>
<reference evidence="11" key="2">
    <citation type="submission" date="2012-03" db="EMBL/GenBank/DDBJ databases">
        <title>Complete genome sequence of Flavobacterium indicum GPTSA100-9T, isolated from warm spring water.</title>
        <authorList>
            <person name="Barbier P."/>
            <person name="Houel A."/>
            <person name="Loux V."/>
            <person name="Poulain J."/>
            <person name="Bernardet J.-F."/>
            <person name="Touchon M."/>
            <person name="Duchaud E."/>
        </authorList>
    </citation>
    <scope>NUCLEOTIDE SEQUENCE [LARGE SCALE GENOMIC DNA]</scope>
    <source>
        <strain evidence="11">DSM 17447 / CIP 109464 / GPTSA100-9</strain>
    </source>
</reference>
<dbReference type="Proteomes" id="UP000007599">
    <property type="component" value="Chromosome I"/>
</dbReference>
<dbReference type="KEGG" id="fin:KQS_07245"/>
<dbReference type="STRING" id="1094466.KQS_07245"/>
<dbReference type="EMBL" id="HE774682">
    <property type="protein sequence ID" value="CCG53407.1"/>
    <property type="molecule type" value="Genomic_DNA"/>
</dbReference>
<evidence type="ECO:0000313" key="11">
    <source>
        <dbReference type="Proteomes" id="UP000007599"/>
    </source>
</evidence>
<protein>
    <submittedName>
        <fullName evidence="10">Probable outer membrane efflux protein</fullName>
    </submittedName>
</protein>
<dbReference type="SUPFAM" id="SSF56954">
    <property type="entry name" value="Outer membrane efflux proteins (OEP)"/>
    <property type="match status" value="1"/>
</dbReference>
<dbReference type="GO" id="GO:1990281">
    <property type="term" value="C:efflux pump complex"/>
    <property type="evidence" value="ECO:0007669"/>
    <property type="project" value="TreeGrafter"/>
</dbReference>
<dbReference type="GO" id="GO:0009279">
    <property type="term" value="C:cell outer membrane"/>
    <property type="evidence" value="ECO:0007669"/>
    <property type="project" value="UniProtKB-SubCell"/>
</dbReference>
<keyword evidence="5" id="KW-0812">Transmembrane</keyword>
<dbReference type="eggNOG" id="COG1538">
    <property type="taxonomic scope" value="Bacteria"/>
</dbReference>
<sequence>MKKYKYIAIALFSIGAVVAQDKKVVTINEVISIASTQTTAAQLADIKVKTKEFEWQVAKNKQLPDFKISGQYQRLSTANVELKLPVQGGGGDLKVNQLLLGNATLSYPLFAGFKVRNNIELSKNLVEAEKNTAEFTKEEVTHQAIQLYVNLYKAQQSQKLIQENQKRALQRVKDFKAMMDNGIIAKNDYLKAELQVSNYQIAYEEAVANEEILSYQLALLLKMDENSKFQINDSEMNLLENLSNSNERKDVRALTSQIEAAKNNVKIVKGNYFPAISLMTGYIAFDLQNVVTVSNAMNFGVGVSYDVSSLFKNNKEVKVAKSKVKELEYHLASLNDKVKIEIKSAETNFTLAKNQYKVYQEAVNQAIENFRIIKDKYDNGLADTNDLLDAEIQQLQAQISEAYGKANILLKYMDLQAAQGTLLPSNKN</sequence>
<keyword evidence="4" id="KW-1134">Transmembrane beta strand</keyword>
<evidence type="ECO:0000256" key="1">
    <source>
        <dbReference type="ARBA" id="ARBA00004442"/>
    </source>
</evidence>
<comment type="subcellular location">
    <subcellularLocation>
        <location evidence="1">Cell outer membrane</location>
    </subcellularLocation>
</comment>
<reference evidence="10 11" key="1">
    <citation type="journal article" date="2012" name="J. Bacteriol.">
        <title>Complete Genome Sequence of Flavobacterium indicum GPSTA100-9T, Isolated from Warm Spring Water.</title>
        <authorList>
            <person name="Barbier P."/>
            <person name="Houel A."/>
            <person name="Loux V."/>
            <person name="Poulain J."/>
            <person name="Bernardet J.F."/>
            <person name="Touchon M."/>
            <person name="Duchaud E."/>
        </authorList>
    </citation>
    <scope>NUCLEOTIDE SEQUENCE [LARGE SCALE GENOMIC DNA]</scope>
    <source>
        <strain evidence="11">DSM 17447 / CIP 109464 / GPTSA100-9</strain>
    </source>
</reference>
<dbReference type="HOGENOM" id="CLU_012817_10_4_10"/>
<evidence type="ECO:0000256" key="4">
    <source>
        <dbReference type="ARBA" id="ARBA00022452"/>
    </source>
</evidence>
<evidence type="ECO:0000256" key="8">
    <source>
        <dbReference type="SAM" id="Coils"/>
    </source>
</evidence>
<dbReference type="InterPro" id="IPR051906">
    <property type="entry name" value="TolC-like"/>
</dbReference>
<dbReference type="GO" id="GO:0015288">
    <property type="term" value="F:porin activity"/>
    <property type="evidence" value="ECO:0007669"/>
    <property type="project" value="TreeGrafter"/>
</dbReference>
<organism evidence="10 11">
    <name type="scientific">Flavobacterium indicum (strain DSM 17447 / CIP 109464 / GPTSA100-9)</name>
    <dbReference type="NCBI Taxonomy" id="1094466"/>
    <lineage>
        <taxon>Bacteria</taxon>
        <taxon>Pseudomonadati</taxon>
        <taxon>Bacteroidota</taxon>
        <taxon>Flavobacteriia</taxon>
        <taxon>Flavobacteriales</taxon>
        <taxon>Flavobacteriaceae</taxon>
        <taxon>Flavobacterium</taxon>
    </lineage>
</organism>
<evidence type="ECO:0000313" key="10">
    <source>
        <dbReference type="EMBL" id="CCG53407.1"/>
    </source>
</evidence>
<keyword evidence="7" id="KW-0998">Cell outer membrane</keyword>
<feature type="chain" id="PRO_5003616572" evidence="9">
    <location>
        <begin position="20"/>
        <end position="428"/>
    </location>
</feature>
<dbReference type="PANTHER" id="PTHR30026">
    <property type="entry name" value="OUTER MEMBRANE PROTEIN TOLC"/>
    <property type="match status" value="1"/>
</dbReference>
<evidence type="ECO:0000256" key="7">
    <source>
        <dbReference type="ARBA" id="ARBA00023237"/>
    </source>
</evidence>
<keyword evidence="6" id="KW-0472">Membrane</keyword>
<evidence type="ECO:0000256" key="3">
    <source>
        <dbReference type="ARBA" id="ARBA00022448"/>
    </source>
</evidence>
<keyword evidence="9" id="KW-0732">Signal</keyword>
<dbReference type="AlphaFoldDB" id="H8XQV9"/>
<gene>
    <name evidence="10" type="ordered locus">KQS_07245</name>
</gene>
<dbReference type="Gene3D" id="1.20.1600.10">
    <property type="entry name" value="Outer membrane efflux proteins (OEP)"/>
    <property type="match status" value="1"/>
</dbReference>
<feature type="signal peptide" evidence="9">
    <location>
        <begin position="1"/>
        <end position="19"/>
    </location>
</feature>
<keyword evidence="3" id="KW-0813">Transport</keyword>
<dbReference type="OrthoDB" id="680214at2"/>
<dbReference type="GO" id="GO:0015562">
    <property type="term" value="F:efflux transmembrane transporter activity"/>
    <property type="evidence" value="ECO:0007669"/>
    <property type="project" value="InterPro"/>
</dbReference>
<comment type="similarity">
    <text evidence="2">Belongs to the outer membrane factor (OMF) (TC 1.B.17) family.</text>
</comment>
<feature type="coiled-coil region" evidence="8">
    <location>
        <begin position="244"/>
        <end position="271"/>
    </location>
</feature>
<feature type="coiled-coil region" evidence="8">
    <location>
        <begin position="317"/>
        <end position="355"/>
    </location>
</feature>
<keyword evidence="11" id="KW-1185">Reference proteome</keyword>